<keyword evidence="2 7" id="KW-0055">Arginine biosynthesis</keyword>
<dbReference type="Proteomes" id="UP000185478">
    <property type="component" value="Chromosome"/>
</dbReference>
<dbReference type="InterPro" id="IPR036291">
    <property type="entry name" value="NAD(P)-bd_dom_sf"/>
</dbReference>
<dbReference type="STRING" id="1431546.CAQU_05900"/>
<gene>
    <name evidence="7" type="primary">argC</name>
    <name evidence="10" type="ORF">CAQU_05900</name>
</gene>
<dbReference type="Gene3D" id="3.40.50.720">
    <property type="entry name" value="NAD(P)-binding Rossmann-like Domain"/>
    <property type="match status" value="1"/>
</dbReference>
<dbReference type="GO" id="GO:0006526">
    <property type="term" value="P:L-arginine biosynthetic process"/>
    <property type="evidence" value="ECO:0007669"/>
    <property type="project" value="UniProtKB-UniRule"/>
</dbReference>
<evidence type="ECO:0000256" key="7">
    <source>
        <dbReference type="HAMAP-Rule" id="MF_00150"/>
    </source>
</evidence>
<protein>
    <recommendedName>
        <fullName evidence="7">N-acetyl-gamma-glutamyl-phosphate reductase</fullName>
        <shortName evidence="7">AGPR</shortName>
        <ecNumber evidence="7">1.2.1.38</ecNumber>
    </recommendedName>
    <alternativeName>
        <fullName evidence="7">N-acetyl-glutamate semialdehyde dehydrogenase</fullName>
        <shortName evidence="7">NAGSA dehydrogenase</shortName>
    </alternativeName>
</protein>
<dbReference type="InterPro" id="IPR023013">
    <property type="entry name" value="AGPR_AS"/>
</dbReference>
<evidence type="ECO:0000256" key="3">
    <source>
        <dbReference type="ARBA" id="ARBA00022605"/>
    </source>
</evidence>
<evidence type="ECO:0000256" key="2">
    <source>
        <dbReference type="ARBA" id="ARBA00022571"/>
    </source>
</evidence>
<name>A0A1L7CFR0_9CORY</name>
<comment type="pathway">
    <text evidence="1 7">Amino-acid biosynthesis; L-arginine biosynthesis; N(2)-acetyl-L-ornithine from L-glutamate: step 3/4.</text>
</comment>
<keyword evidence="5 7" id="KW-0560">Oxidoreductase</keyword>
<accession>A0A1L7CFR0</accession>
<dbReference type="UniPathway" id="UPA00068">
    <property type="reaction ID" value="UER00108"/>
</dbReference>
<dbReference type="GO" id="GO:0003942">
    <property type="term" value="F:N-acetyl-gamma-glutamyl-phosphate reductase activity"/>
    <property type="evidence" value="ECO:0007669"/>
    <property type="project" value="UniProtKB-UniRule"/>
</dbReference>
<dbReference type="PROSITE" id="PS01224">
    <property type="entry name" value="ARGC"/>
    <property type="match status" value="1"/>
</dbReference>
<dbReference type="Pfam" id="PF01118">
    <property type="entry name" value="Semialdhyde_dh"/>
    <property type="match status" value="1"/>
</dbReference>
<comment type="function">
    <text evidence="7">Catalyzes the NADPH-dependent reduction of N-acetyl-5-glutamyl phosphate to yield N-acetyl-L-glutamate 5-semialdehyde.</text>
</comment>
<keyword evidence="11" id="KW-1185">Reference proteome</keyword>
<feature type="domain" description="Semialdehyde dehydrogenase NAD-binding" evidence="9">
    <location>
        <begin position="3"/>
        <end position="140"/>
    </location>
</feature>
<dbReference type="SUPFAM" id="SSF55347">
    <property type="entry name" value="Glyceraldehyde-3-phosphate dehydrogenase-like, C-terminal domain"/>
    <property type="match status" value="1"/>
</dbReference>
<comment type="subcellular location">
    <subcellularLocation>
        <location evidence="7">Cytoplasm</location>
    </subcellularLocation>
</comment>
<dbReference type="Gene3D" id="3.30.360.10">
    <property type="entry name" value="Dihydrodipicolinate Reductase, domain 2"/>
    <property type="match status" value="1"/>
</dbReference>
<evidence type="ECO:0000256" key="8">
    <source>
        <dbReference type="PROSITE-ProRule" id="PRU10010"/>
    </source>
</evidence>
<evidence type="ECO:0000256" key="6">
    <source>
        <dbReference type="ARBA" id="ARBA00050557"/>
    </source>
</evidence>
<dbReference type="Pfam" id="PF22698">
    <property type="entry name" value="Semialdhyde_dhC_1"/>
    <property type="match status" value="1"/>
</dbReference>
<dbReference type="EMBL" id="CP009245">
    <property type="protein sequence ID" value="APT84679.1"/>
    <property type="molecule type" value="Genomic_DNA"/>
</dbReference>
<dbReference type="NCBIfam" id="TIGR01850">
    <property type="entry name" value="argC"/>
    <property type="match status" value="1"/>
</dbReference>
<organism evidence="10 11">
    <name type="scientific">Corynebacterium aquilae DSM 44791</name>
    <dbReference type="NCBI Taxonomy" id="1431546"/>
    <lineage>
        <taxon>Bacteria</taxon>
        <taxon>Bacillati</taxon>
        <taxon>Actinomycetota</taxon>
        <taxon>Actinomycetes</taxon>
        <taxon>Mycobacteriales</taxon>
        <taxon>Corynebacteriaceae</taxon>
        <taxon>Corynebacterium</taxon>
    </lineage>
</organism>
<dbReference type="PANTHER" id="PTHR32338">
    <property type="entry name" value="N-ACETYL-GAMMA-GLUTAMYL-PHOSPHATE REDUCTASE, CHLOROPLASTIC-RELATED-RELATED"/>
    <property type="match status" value="1"/>
</dbReference>
<comment type="catalytic activity">
    <reaction evidence="6 7">
        <text>N-acetyl-L-glutamate 5-semialdehyde + phosphate + NADP(+) = N-acetyl-L-glutamyl 5-phosphate + NADPH + H(+)</text>
        <dbReference type="Rhea" id="RHEA:21588"/>
        <dbReference type="ChEBI" id="CHEBI:15378"/>
        <dbReference type="ChEBI" id="CHEBI:29123"/>
        <dbReference type="ChEBI" id="CHEBI:43474"/>
        <dbReference type="ChEBI" id="CHEBI:57783"/>
        <dbReference type="ChEBI" id="CHEBI:57936"/>
        <dbReference type="ChEBI" id="CHEBI:58349"/>
        <dbReference type="EC" id="1.2.1.38"/>
    </reaction>
</comment>
<dbReference type="InterPro" id="IPR000706">
    <property type="entry name" value="AGPR_type-1"/>
</dbReference>
<evidence type="ECO:0000313" key="11">
    <source>
        <dbReference type="Proteomes" id="UP000185478"/>
    </source>
</evidence>
<dbReference type="CDD" id="cd24148">
    <property type="entry name" value="AGPR_1_actinobacAGPR_like"/>
    <property type="match status" value="1"/>
</dbReference>
<dbReference type="InterPro" id="IPR050085">
    <property type="entry name" value="AGPR"/>
</dbReference>
<dbReference type="GO" id="GO:0070401">
    <property type="term" value="F:NADP+ binding"/>
    <property type="evidence" value="ECO:0007669"/>
    <property type="project" value="InterPro"/>
</dbReference>
<feature type="active site" evidence="7 8">
    <location>
        <position position="150"/>
    </location>
</feature>
<evidence type="ECO:0000256" key="1">
    <source>
        <dbReference type="ARBA" id="ARBA00004862"/>
    </source>
</evidence>
<dbReference type="InterPro" id="IPR000534">
    <property type="entry name" value="Semialdehyde_DH_NAD-bd"/>
</dbReference>
<dbReference type="HAMAP" id="MF_00150">
    <property type="entry name" value="ArgC_type1"/>
    <property type="match status" value="1"/>
</dbReference>
<evidence type="ECO:0000313" key="10">
    <source>
        <dbReference type="EMBL" id="APT84679.1"/>
    </source>
</evidence>
<keyword evidence="4 7" id="KW-0521">NADP</keyword>
<dbReference type="GO" id="GO:0051287">
    <property type="term" value="F:NAD binding"/>
    <property type="evidence" value="ECO:0007669"/>
    <property type="project" value="InterPro"/>
</dbReference>
<dbReference type="InterPro" id="IPR058924">
    <property type="entry name" value="AGPR_dimerisation_dom"/>
</dbReference>
<sequence>MTTIAVAGATGYAGTEILRLILGHPAYQSGQLSIHALTGSSSVGDRLGQHAPHLVPLADREILATTAENLQGADVVFLALPHGHSGPLAEALGPDTLVIDCAADFRLRSASEWEHYYGSKHAGTWPYGLPEIPGARQQLATTRRVAVPGCFPTGATLALLPAAHSGLISGRVTVTSFTGVSGAGKKAAVQFLGAETMGDAVAYNVAGRHRHTPEITQNLQGVHPDGQEFAITFTPVLAPMARGILTTAQAALPAGTTAEMVQATYEQFYADEPFVHVLPAGIQPHVKNVVGTNMCHLAVAVDERTSTLVVTSAIDNLTKGTAGGAVQSMNIALGWEETAGLPTIAAAP</sequence>
<dbReference type="EC" id="1.2.1.38" evidence="7"/>
<dbReference type="FunFam" id="3.30.360.10:FF:000014">
    <property type="entry name" value="N-acetyl-gamma-glutamyl-phosphate reductase"/>
    <property type="match status" value="1"/>
</dbReference>
<proteinExistence type="inferred from homology"/>
<reference evidence="10 11" key="1">
    <citation type="submission" date="2014-08" db="EMBL/GenBank/DDBJ databases">
        <title>Complete genome sequence of Corynebacterium aquilae S-613T(T) (=DSM 44791(T)), isolated from the choana of a healthy golden eagle.</title>
        <authorList>
            <person name="Ruckert C."/>
            <person name="Albersmeier A."/>
            <person name="Winkler A."/>
            <person name="Kalinowski J."/>
        </authorList>
    </citation>
    <scope>NUCLEOTIDE SEQUENCE [LARGE SCALE GENOMIC DNA]</scope>
    <source>
        <strain evidence="10 11">S-613</strain>
    </source>
</reference>
<evidence type="ECO:0000256" key="5">
    <source>
        <dbReference type="ARBA" id="ARBA00023002"/>
    </source>
</evidence>
<dbReference type="PANTHER" id="PTHR32338:SF10">
    <property type="entry name" value="N-ACETYL-GAMMA-GLUTAMYL-PHOSPHATE REDUCTASE, CHLOROPLASTIC-RELATED"/>
    <property type="match status" value="1"/>
</dbReference>
<dbReference type="AlphaFoldDB" id="A0A1L7CFR0"/>
<dbReference type="RefSeq" id="WP_075726010.1">
    <property type="nucleotide sequence ID" value="NZ_CP009245.1"/>
</dbReference>
<dbReference type="CDD" id="cd23934">
    <property type="entry name" value="AGPR_1_C"/>
    <property type="match status" value="1"/>
</dbReference>
<dbReference type="SMART" id="SM00859">
    <property type="entry name" value="Semialdhyde_dh"/>
    <property type="match status" value="1"/>
</dbReference>
<dbReference type="SUPFAM" id="SSF51735">
    <property type="entry name" value="NAD(P)-binding Rossmann-fold domains"/>
    <property type="match status" value="1"/>
</dbReference>
<dbReference type="GO" id="GO:0005737">
    <property type="term" value="C:cytoplasm"/>
    <property type="evidence" value="ECO:0007669"/>
    <property type="project" value="UniProtKB-SubCell"/>
</dbReference>
<keyword evidence="7" id="KW-0963">Cytoplasm</keyword>
<comment type="similarity">
    <text evidence="7">Belongs to the NAGSA dehydrogenase family. Type 1 subfamily.</text>
</comment>
<evidence type="ECO:0000259" key="9">
    <source>
        <dbReference type="SMART" id="SM00859"/>
    </source>
</evidence>
<dbReference type="KEGG" id="caqu:CAQU_05900"/>
<keyword evidence="3 7" id="KW-0028">Amino-acid biosynthesis</keyword>
<dbReference type="OrthoDB" id="9801289at2"/>
<evidence type="ECO:0000256" key="4">
    <source>
        <dbReference type="ARBA" id="ARBA00022857"/>
    </source>
</evidence>